<feature type="transmembrane region" description="Helical" evidence="1">
    <location>
        <begin position="271"/>
        <end position="291"/>
    </location>
</feature>
<dbReference type="AlphaFoldDB" id="O18098"/>
<evidence type="ECO:0000313" key="2">
    <source>
        <dbReference type="EMBL" id="CAB03370.3"/>
    </source>
</evidence>
<dbReference type="InterPro" id="IPR018817">
    <property type="entry name" value="7TM_GPCR_serpentine_rcpt_Srz"/>
</dbReference>
<dbReference type="KEGG" id="cel:CELE_T21B4.1"/>
<feature type="transmembrane region" description="Helical" evidence="1">
    <location>
        <begin position="311"/>
        <end position="329"/>
    </location>
</feature>
<keyword evidence="1" id="KW-1133">Transmembrane helix</keyword>
<dbReference type="InParanoid" id="O18098"/>
<dbReference type="RefSeq" id="NP_001355366.1">
    <property type="nucleotide sequence ID" value="NM_001368611.2"/>
</dbReference>
<dbReference type="EMBL" id="BX284602">
    <property type="protein sequence ID" value="CAB03370.3"/>
    <property type="molecule type" value="Genomic_DNA"/>
</dbReference>
<dbReference type="PhylomeDB" id="O18098"/>
<proteinExistence type="predicted"/>
<dbReference type="HOGENOM" id="CLU_056063_0_0_1"/>
<keyword evidence="2" id="KW-0675">Receptor</keyword>
<dbReference type="PANTHER" id="PTHR31720">
    <property type="entry name" value="SERPENTINE RECEPTOR, CLASS Z-RELATED"/>
    <property type="match status" value="1"/>
</dbReference>
<dbReference type="Pfam" id="PF10325">
    <property type="entry name" value="7TM_GPCR_Srz"/>
    <property type="match status" value="1"/>
</dbReference>
<keyword evidence="1" id="KW-0812">Transmembrane</keyword>
<evidence type="ECO:0000313" key="4">
    <source>
        <dbReference type="WormBase" id="T21B4.1"/>
    </source>
</evidence>
<accession>O18098</accession>
<keyword evidence="3" id="KW-1185">Reference proteome</keyword>
<feature type="transmembrane region" description="Helical" evidence="1">
    <location>
        <begin position="134"/>
        <end position="154"/>
    </location>
</feature>
<organism evidence="2 3">
    <name type="scientific">Caenorhabditis elegans</name>
    <dbReference type="NCBI Taxonomy" id="6239"/>
    <lineage>
        <taxon>Eukaryota</taxon>
        <taxon>Metazoa</taxon>
        <taxon>Ecdysozoa</taxon>
        <taxon>Nematoda</taxon>
        <taxon>Chromadorea</taxon>
        <taxon>Rhabditida</taxon>
        <taxon>Rhabditina</taxon>
        <taxon>Rhabditomorpha</taxon>
        <taxon>Rhabditoidea</taxon>
        <taxon>Rhabditidae</taxon>
        <taxon>Peloderinae</taxon>
        <taxon>Caenorhabditis</taxon>
    </lineage>
</organism>
<name>O18098_CAEEL</name>
<feature type="transmembrane region" description="Helical" evidence="1">
    <location>
        <begin position="56"/>
        <end position="76"/>
    </location>
</feature>
<dbReference type="Proteomes" id="UP000001940">
    <property type="component" value="Chromosome II"/>
</dbReference>
<dbReference type="PIR" id="T25049">
    <property type="entry name" value="T25049"/>
</dbReference>
<feature type="transmembrane region" description="Helical" evidence="1">
    <location>
        <begin position="97"/>
        <end position="114"/>
    </location>
</feature>
<dbReference type="GeneID" id="188671"/>
<evidence type="ECO:0000313" key="3">
    <source>
        <dbReference type="Proteomes" id="UP000001940"/>
    </source>
</evidence>
<sequence length="372" mass="43274">MTIKIRTSYFTDARFHSKAKPSESEVELVKLLAVCAEAVFIIPFKAFIAMGILHSITILLAIFASLLSLLTFPIYFKVFRKNKAKEQESPIYPILQHFHRFVCFMLIVILSYPFQTVSLFFWPNMNIQTIYYMYQFLMSTVSPIFNFLLAILALQRFLIFFLPDFEKFFSFKSKTWKVFIILLYFTFFIVNAGMVYAKGDWEAQNYTMLEWEVGYNGTEVLAVIDEAYTTVYFSLEAIAILSTALYCPIFVSVRQKIHLISLAQSKPDRYIRYQAVVICASKMFFIVLLFYNQIIGTKFASERKIGMLLQNWSNFGTTPLIIQISYLLCNKRNTRAIMVMLSPRRLICRNCRRNQVVVGPAEGESTVVRNFD</sequence>
<dbReference type="eggNOG" id="ENOG502THRA">
    <property type="taxonomic scope" value="Eukaryota"/>
</dbReference>
<dbReference type="AGR" id="WB:WBGene00011876"/>
<reference evidence="2 3" key="1">
    <citation type="journal article" date="1998" name="Science">
        <title>Genome sequence of the nematode C. elegans: a platform for investigating biology.</title>
        <authorList>
            <consortium name="The C. elegans sequencing consortium"/>
            <person name="Sulson J.E."/>
            <person name="Waterston R."/>
        </authorList>
    </citation>
    <scope>NUCLEOTIDE SEQUENCE [LARGE SCALE GENOMIC DNA]</scope>
    <source>
        <strain evidence="2 3">Bristol N2</strain>
    </source>
</reference>
<dbReference type="OrthoDB" id="5875377at2759"/>
<feature type="transmembrane region" description="Helical" evidence="1">
    <location>
        <begin position="175"/>
        <end position="197"/>
    </location>
</feature>
<dbReference type="IntAct" id="O18098">
    <property type="interactions" value="1"/>
</dbReference>
<protein>
    <submittedName>
        <fullName evidence="2">Serpentine Receptor, class T</fullName>
    </submittedName>
</protein>
<dbReference type="PANTHER" id="PTHR31720:SF12">
    <property type="entry name" value="SERPENTINE RECEPTOR, CLASS T-RELATED"/>
    <property type="match status" value="1"/>
</dbReference>
<dbReference type="UCSC" id="T21B4.1">
    <property type="organism name" value="c. elegans"/>
</dbReference>
<feature type="transmembrane region" description="Helical" evidence="1">
    <location>
        <begin position="28"/>
        <end position="50"/>
    </location>
</feature>
<evidence type="ECO:0000256" key="1">
    <source>
        <dbReference type="SAM" id="Phobius"/>
    </source>
</evidence>
<gene>
    <name evidence="2 4" type="primary">srz-6</name>
    <name evidence="2" type="ORF">CELE_T21B4.1</name>
    <name evidence="4" type="ORF">T21B4.1</name>
</gene>
<dbReference type="DIP" id="DIP-25762N"/>
<dbReference type="PaxDb" id="6239-T21B4.1"/>
<feature type="transmembrane region" description="Helical" evidence="1">
    <location>
        <begin position="231"/>
        <end position="251"/>
    </location>
</feature>
<keyword evidence="1" id="KW-0472">Membrane</keyword>
<dbReference type="CTD" id="188671"/>
<dbReference type="WormBase" id="T21B4.1">
    <property type="protein sequence ID" value="CE52854"/>
    <property type="gene ID" value="WBGene00011876"/>
    <property type="gene designation" value="srz-6"/>
</dbReference>